<name>A0A5E4M2H6_9HEMI</name>
<accession>A0A5E4M2H6</accession>
<dbReference type="AlphaFoldDB" id="A0A5E4M2H6"/>
<sequence>MRDENHRRNLSVTTAPPTTTTNYYDHGTFAKRGRVALVGMGWREVGFARNGPENYTETDDDDEYAPKCFIFPGNCDGGNVVGQDAGIVTPVISRDTLTTATERNRTNAEKRAGGDGRRLLNDTGIADGPRKSARTLDATAKLIRRAAAAAAAAATGASVFGARLCQ</sequence>
<evidence type="ECO:0000313" key="2">
    <source>
        <dbReference type="EMBL" id="VVC24936.1"/>
    </source>
</evidence>
<feature type="compositionally biased region" description="Basic and acidic residues" evidence="1">
    <location>
        <begin position="105"/>
        <end position="120"/>
    </location>
</feature>
<proteinExistence type="predicted"/>
<feature type="region of interest" description="Disordered" evidence="1">
    <location>
        <begin position="105"/>
        <end position="131"/>
    </location>
</feature>
<organism evidence="2 3">
    <name type="scientific">Cinara cedri</name>
    <dbReference type="NCBI Taxonomy" id="506608"/>
    <lineage>
        <taxon>Eukaryota</taxon>
        <taxon>Metazoa</taxon>
        <taxon>Ecdysozoa</taxon>
        <taxon>Arthropoda</taxon>
        <taxon>Hexapoda</taxon>
        <taxon>Insecta</taxon>
        <taxon>Pterygota</taxon>
        <taxon>Neoptera</taxon>
        <taxon>Paraneoptera</taxon>
        <taxon>Hemiptera</taxon>
        <taxon>Sternorrhyncha</taxon>
        <taxon>Aphidomorpha</taxon>
        <taxon>Aphidoidea</taxon>
        <taxon>Aphididae</taxon>
        <taxon>Lachninae</taxon>
        <taxon>Cinara</taxon>
    </lineage>
</organism>
<reference evidence="2 3" key="1">
    <citation type="submission" date="2019-08" db="EMBL/GenBank/DDBJ databases">
        <authorList>
            <person name="Alioto T."/>
            <person name="Alioto T."/>
            <person name="Gomez Garrido J."/>
        </authorList>
    </citation>
    <scope>NUCLEOTIDE SEQUENCE [LARGE SCALE GENOMIC DNA]</scope>
</reference>
<protein>
    <submittedName>
        <fullName evidence="2">Uncharacterized protein</fullName>
    </submittedName>
</protein>
<evidence type="ECO:0000256" key="1">
    <source>
        <dbReference type="SAM" id="MobiDB-lite"/>
    </source>
</evidence>
<dbReference type="EMBL" id="CABPRJ010000007">
    <property type="protein sequence ID" value="VVC24936.1"/>
    <property type="molecule type" value="Genomic_DNA"/>
</dbReference>
<dbReference type="Proteomes" id="UP000325440">
    <property type="component" value="Unassembled WGS sequence"/>
</dbReference>
<gene>
    <name evidence="2" type="ORF">CINCED_3A010789</name>
</gene>
<evidence type="ECO:0000313" key="3">
    <source>
        <dbReference type="Proteomes" id="UP000325440"/>
    </source>
</evidence>
<keyword evidence="3" id="KW-1185">Reference proteome</keyword>